<comment type="caution">
    <text evidence="1">The sequence shown here is derived from an EMBL/GenBank/DDBJ whole genome shotgun (WGS) entry which is preliminary data.</text>
</comment>
<evidence type="ECO:0000313" key="2">
    <source>
        <dbReference type="Proteomes" id="UP000319502"/>
    </source>
</evidence>
<gene>
    <name evidence="1" type="ORF">FHP91_02220</name>
</gene>
<dbReference type="Pfam" id="PF12893">
    <property type="entry name" value="Lumazine_bd_2"/>
    <property type="match status" value="1"/>
</dbReference>
<dbReference type="InterPro" id="IPR032710">
    <property type="entry name" value="NTF2-like_dom_sf"/>
</dbReference>
<name>A0A557R061_9RHOO</name>
<keyword evidence="2" id="KW-1185">Reference proteome</keyword>
<dbReference type="Gene3D" id="3.10.450.50">
    <property type="match status" value="1"/>
</dbReference>
<organism evidence="1 2">
    <name type="scientific">Denitromonas halophila</name>
    <dbReference type="NCBI Taxonomy" id="1629404"/>
    <lineage>
        <taxon>Bacteria</taxon>
        <taxon>Pseudomonadati</taxon>
        <taxon>Pseudomonadota</taxon>
        <taxon>Betaproteobacteria</taxon>
        <taxon>Rhodocyclales</taxon>
        <taxon>Zoogloeaceae</taxon>
        <taxon>Denitromonas</taxon>
    </lineage>
</organism>
<accession>A0A557R061</accession>
<dbReference type="EMBL" id="VMNK01000003">
    <property type="protein sequence ID" value="TVO58506.1"/>
    <property type="molecule type" value="Genomic_DNA"/>
</dbReference>
<proteinExistence type="predicted"/>
<dbReference type="OrthoDB" id="5676998at2"/>
<reference evidence="1 2" key="1">
    <citation type="submission" date="2019-07" db="EMBL/GenBank/DDBJ databases">
        <title>The pathways for chlorine oxyanion respiration interact through the shared metabolite chlorate.</title>
        <authorList>
            <person name="Barnum T.P."/>
            <person name="Cheng Y."/>
            <person name="Hill K.A."/>
            <person name="Lucas L.N."/>
            <person name="Carlson H.K."/>
            <person name="Coates J.D."/>
        </authorList>
    </citation>
    <scope>NUCLEOTIDE SEQUENCE [LARGE SCALE GENOMIC DNA]</scope>
    <source>
        <strain evidence="1 2">SFB-3</strain>
    </source>
</reference>
<dbReference type="InterPro" id="IPR039437">
    <property type="entry name" value="FrzH/put_lumazine-bd"/>
</dbReference>
<dbReference type="RefSeq" id="WP_144308047.1">
    <property type="nucleotide sequence ID" value="NZ_VMNK01000003.1"/>
</dbReference>
<evidence type="ECO:0000313" key="1">
    <source>
        <dbReference type="EMBL" id="TVO58506.1"/>
    </source>
</evidence>
<sequence length="129" mass="14407">MTDPIADITTLLQKYYDALVRCDTALLAEVFHPEAHYFTASDGQLLHLDMPTYFPIVAARTSPDSTGEACHYTIDSIELIGPVTALARMRSTMLQKHFNDILSLILIDGQWRIIAKVFHFDPATPTGAR</sequence>
<dbReference type="SUPFAM" id="SSF54427">
    <property type="entry name" value="NTF2-like"/>
    <property type="match status" value="1"/>
</dbReference>
<dbReference type="AlphaFoldDB" id="A0A557R061"/>
<dbReference type="Proteomes" id="UP000319502">
    <property type="component" value="Unassembled WGS sequence"/>
</dbReference>
<protein>
    <submittedName>
        <fullName evidence="1">Nuclear transport factor 2 family protein</fullName>
    </submittedName>
</protein>